<dbReference type="GO" id="GO:0070008">
    <property type="term" value="F:serine-type exopeptidase activity"/>
    <property type="evidence" value="ECO:0007669"/>
    <property type="project" value="InterPro"/>
</dbReference>
<dbReference type="Pfam" id="PF05577">
    <property type="entry name" value="Peptidase_S28"/>
    <property type="match status" value="1"/>
</dbReference>
<accession>A0AAD8A1G5</accession>
<evidence type="ECO:0000256" key="3">
    <source>
        <dbReference type="ARBA" id="ARBA00022729"/>
    </source>
</evidence>
<keyword evidence="5" id="KW-0325">Glycoprotein</keyword>
<keyword evidence="4" id="KW-0378">Hydrolase</keyword>
<name>A0AAD8A1G5_DIPPU</name>
<reference evidence="7" key="2">
    <citation type="submission" date="2023-05" db="EMBL/GenBank/DDBJ databases">
        <authorList>
            <person name="Fouks B."/>
        </authorList>
    </citation>
    <scope>NUCLEOTIDE SEQUENCE</scope>
    <source>
        <strain evidence="7">Stay&amp;Tobe</strain>
        <tissue evidence="7">Testes</tissue>
    </source>
</reference>
<evidence type="ECO:0000256" key="6">
    <source>
        <dbReference type="SAM" id="SignalP"/>
    </source>
</evidence>
<feature type="signal peptide" evidence="6">
    <location>
        <begin position="1"/>
        <end position="22"/>
    </location>
</feature>
<keyword evidence="8" id="KW-1185">Reference proteome</keyword>
<feature type="chain" id="PRO_5041942986" description="Serine protease K12H4.7" evidence="6">
    <location>
        <begin position="23"/>
        <end position="496"/>
    </location>
</feature>
<dbReference type="Proteomes" id="UP001233999">
    <property type="component" value="Unassembled WGS sequence"/>
</dbReference>
<dbReference type="FunFam" id="1.20.120.980:FF:000003">
    <property type="entry name" value="Serine protease 16"/>
    <property type="match status" value="1"/>
</dbReference>
<evidence type="ECO:0000256" key="2">
    <source>
        <dbReference type="ARBA" id="ARBA00022670"/>
    </source>
</evidence>
<dbReference type="InterPro" id="IPR042269">
    <property type="entry name" value="Ser_carbopepase_S28_SKS"/>
</dbReference>
<dbReference type="GO" id="GO:0006508">
    <property type="term" value="P:proteolysis"/>
    <property type="evidence" value="ECO:0007669"/>
    <property type="project" value="UniProtKB-KW"/>
</dbReference>
<evidence type="ECO:0000256" key="4">
    <source>
        <dbReference type="ARBA" id="ARBA00022801"/>
    </source>
</evidence>
<evidence type="ECO:0000313" key="7">
    <source>
        <dbReference type="EMBL" id="KAJ9590370.1"/>
    </source>
</evidence>
<evidence type="ECO:0000313" key="8">
    <source>
        <dbReference type="Proteomes" id="UP001233999"/>
    </source>
</evidence>
<sequence>MDLRSVCWCVLLSVLLSSYAEARRLFFRGRQFGGMLGSPRRGTNVTINVPDEYFEQQLDHFNPTEARTFQQRYFTNASFHLPGGPVFLMIGGEAAANPAWVLEGQWINYAQKYHALCFMLEHRFYGLSRPTKNIDTKYLRTLSSEQALSDLANFIEAMTIKYELPPNTKWIAFGGSYPGSLAAWLRAKFPHLVEGAVSASAPLLAKADFKEYYRVVKDDLSLYNSSCVSSLREANHGLRTLLKTPMGQETVNIMFRLCDPIDVLISNDVSALYDTLAMNLAGIAQYNNENRQETNEAINLNVVCKVMVNESIGTPVHRYAAITNMILEQSGVMCLDYKYDSLISDLSEVDWESDYAEGARQWFYQTCTEFGFYQTSSLTIDIFGNEFPLDFFVQQCADVFGKMFNKEQLMRGIRRTNINYGAMNQRASRIVYVHGSLDPWHALGITKTLDLQSPAIYIRGTAHCADMFASLPSDPPQLQYARKIIDSLIGLWLVEK</sequence>
<evidence type="ECO:0000256" key="1">
    <source>
        <dbReference type="ARBA" id="ARBA00011079"/>
    </source>
</evidence>
<dbReference type="Gene3D" id="1.20.120.980">
    <property type="entry name" value="Serine carboxypeptidase S28, SKS domain"/>
    <property type="match status" value="1"/>
</dbReference>
<dbReference type="AlphaFoldDB" id="A0AAD8A1G5"/>
<proteinExistence type="inferred from homology"/>
<keyword evidence="3 6" id="KW-0732">Signal</keyword>
<evidence type="ECO:0008006" key="9">
    <source>
        <dbReference type="Google" id="ProtNLM"/>
    </source>
</evidence>
<dbReference type="Gene3D" id="3.40.50.1820">
    <property type="entry name" value="alpha/beta hydrolase"/>
    <property type="match status" value="1"/>
</dbReference>
<dbReference type="SUPFAM" id="SSF53474">
    <property type="entry name" value="alpha/beta-Hydrolases"/>
    <property type="match status" value="1"/>
</dbReference>
<reference evidence="7" key="1">
    <citation type="journal article" date="2023" name="IScience">
        <title>Live-bearing cockroach genome reveals convergent evolutionary mechanisms linked to viviparity in insects and beyond.</title>
        <authorList>
            <person name="Fouks B."/>
            <person name="Harrison M.C."/>
            <person name="Mikhailova A.A."/>
            <person name="Marchal E."/>
            <person name="English S."/>
            <person name="Carruthers M."/>
            <person name="Jennings E.C."/>
            <person name="Chiamaka E.L."/>
            <person name="Frigard R.A."/>
            <person name="Pippel M."/>
            <person name="Attardo G.M."/>
            <person name="Benoit J.B."/>
            <person name="Bornberg-Bauer E."/>
            <person name="Tobe S.S."/>
        </authorList>
    </citation>
    <scope>NUCLEOTIDE SEQUENCE</scope>
    <source>
        <strain evidence="7">Stay&amp;Tobe</strain>
    </source>
</reference>
<comment type="caution">
    <text evidence="7">The sequence shown here is derived from an EMBL/GenBank/DDBJ whole genome shotgun (WGS) entry which is preliminary data.</text>
</comment>
<gene>
    <name evidence="7" type="ORF">L9F63_016607</name>
</gene>
<keyword evidence="2" id="KW-0645">Protease</keyword>
<organism evidence="7 8">
    <name type="scientific">Diploptera punctata</name>
    <name type="common">Pacific beetle cockroach</name>
    <dbReference type="NCBI Taxonomy" id="6984"/>
    <lineage>
        <taxon>Eukaryota</taxon>
        <taxon>Metazoa</taxon>
        <taxon>Ecdysozoa</taxon>
        <taxon>Arthropoda</taxon>
        <taxon>Hexapoda</taxon>
        <taxon>Insecta</taxon>
        <taxon>Pterygota</taxon>
        <taxon>Neoptera</taxon>
        <taxon>Polyneoptera</taxon>
        <taxon>Dictyoptera</taxon>
        <taxon>Blattodea</taxon>
        <taxon>Blaberoidea</taxon>
        <taxon>Blaberidae</taxon>
        <taxon>Diplopterinae</taxon>
        <taxon>Diploptera</taxon>
    </lineage>
</organism>
<dbReference type="EMBL" id="JASPKZ010004223">
    <property type="protein sequence ID" value="KAJ9590370.1"/>
    <property type="molecule type" value="Genomic_DNA"/>
</dbReference>
<dbReference type="PANTHER" id="PTHR11010:SF117">
    <property type="entry name" value="SERINE PROTEASE 16"/>
    <property type="match status" value="1"/>
</dbReference>
<comment type="similarity">
    <text evidence="1">Belongs to the peptidase S28 family.</text>
</comment>
<dbReference type="InterPro" id="IPR008758">
    <property type="entry name" value="Peptidase_S28"/>
</dbReference>
<dbReference type="InterPro" id="IPR029058">
    <property type="entry name" value="AB_hydrolase_fold"/>
</dbReference>
<dbReference type="PANTHER" id="PTHR11010">
    <property type="entry name" value="PROTEASE S28 PRO-X CARBOXYPEPTIDASE-RELATED"/>
    <property type="match status" value="1"/>
</dbReference>
<dbReference type="GO" id="GO:0008239">
    <property type="term" value="F:dipeptidyl-peptidase activity"/>
    <property type="evidence" value="ECO:0007669"/>
    <property type="project" value="TreeGrafter"/>
</dbReference>
<evidence type="ECO:0000256" key="5">
    <source>
        <dbReference type="ARBA" id="ARBA00023180"/>
    </source>
</evidence>
<protein>
    <recommendedName>
        <fullName evidence="9">Serine protease K12H4.7</fullName>
    </recommendedName>
</protein>